<organism evidence="1 2">
    <name type="scientific">Agitococcus lubricus</name>
    <dbReference type="NCBI Taxonomy" id="1077255"/>
    <lineage>
        <taxon>Bacteria</taxon>
        <taxon>Pseudomonadati</taxon>
        <taxon>Pseudomonadota</taxon>
        <taxon>Gammaproteobacteria</taxon>
        <taxon>Moraxellales</taxon>
        <taxon>Moraxellaceae</taxon>
        <taxon>Agitococcus</taxon>
    </lineage>
</organism>
<reference evidence="1 2" key="1">
    <citation type="submission" date="2018-04" db="EMBL/GenBank/DDBJ databases">
        <title>Genomic Encyclopedia of Archaeal and Bacterial Type Strains, Phase II (KMG-II): from individual species to whole genera.</title>
        <authorList>
            <person name="Goeker M."/>
        </authorList>
    </citation>
    <scope>NUCLEOTIDE SEQUENCE [LARGE SCALE GENOMIC DNA]</scope>
    <source>
        <strain evidence="1 2">DSM 5822</strain>
    </source>
</reference>
<accession>A0A2T5J270</accession>
<sequence length="239" mass="26493">MKLNITTIINGHEIPRTHILDWEKHRAKVVLKKLGVQPIGEDLATLQSQLMARKQMLGTDGLLNRLRLDLALSSPTAALTAYLSRGARRFSVTELVVSSGTAEQFVDWFNQRAQINDEQSMIAATPDHYIIRTAPDGSQEVIETNGGSPLAARFFIDYQDLSSLRSAVEPSYPLQIAGVAKTKGGMPIGGVRHQFRNEGNGFRARLLVEFPLLILPQVISGHQWHLASEFSHWIEAAFA</sequence>
<comment type="caution">
    <text evidence="1">The sequence shown here is derived from an EMBL/GenBank/DDBJ whole genome shotgun (WGS) entry which is preliminary data.</text>
</comment>
<dbReference type="Proteomes" id="UP000244223">
    <property type="component" value="Unassembled WGS sequence"/>
</dbReference>
<name>A0A2T5J270_9GAMM</name>
<keyword evidence="2" id="KW-1185">Reference proteome</keyword>
<protein>
    <submittedName>
        <fullName evidence="1">Uncharacterized protein</fullName>
    </submittedName>
</protein>
<dbReference type="AlphaFoldDB" id="A0A2T5J270"/>
<proteinExistence type="predicted"/>
<gene>
    <name evidence="1" type="ORF">C8N29_1028</name>
</gene>
<evidence type="ECO:0000313" key="2">
    <source>
        <dbReference type="Proteomes" id="UP000244223"/>
    </source>
</evidence>
<evidence type="ECO:0000313" key="1">
    <source>
        <dbReference type="EMBL" id="PTQ90610.1"/>
    </source>
</evidence>
<dbReference type="EMBL" id="QAON01000002">
    <property type="protein sequence ID" value="PTQ90610.1"/>
    <property type="molecule type" value="Genomic_DNA"/>
</dbReference>
<dbReference type="OrthoDB" id="2284173at2"/>